<dbReference type="GO" id="GO:0005737">
    <property type="term" value="C:cytoplasm"/>
    <property type="evidence" value="ECO:0007669"/>
    <property type="project" value="UniProtKB-SubCell"/>
</dbReference>
<feature type="domain" description="Fibronectin type-III" evidence="21">
    <location>
        <begin position="744"/>
        <end position="836"/>
    </location>
</feature>
<evidence type="ECO:0000259" key="20">
    <source>
        <dbReference type="PROSITE" id="PS50041"/>
    </source>
</evidence>
<dbReference type="Pfam" id="PF07710">
    <property type="entry name" value="P53_tetramer"/>
    <property type="match status" value="1"/>
</dbReference>
<dbReference type="Pfam" id="PF00870">
    <property type="entry name" value="P53"/>
    <property type="match status" value="1"/>
</dbReference>
<name>A0A9Q1EG67_SYNKA</name>
<evidence type="ECO:0000256" key="11">
    <source>
        <dbReference type="ARBA" id="ARBA00023159"/>
    </source>
</evidence>
<feature type="domain" description="Fibronectin type-III" evidence="21">
    <location>
        <begin position="837"/>
        <end position="923"/>
    </location>
</feature>
<evidence type="ECO:0000256" key="19">
    <source>
        <dbReference type="SAM" id="MobiDB-lite"/>
    </source>
</evidence>
<sequence>MMCPPATISEPLSVNDCWLNDGSPLERLLSEAPLQESIDVGLFDMPATPPPQPSVSALDCDATLSSTVPSTTDYPGLLGFKVRFLKSGTAKSVTCTFSPDLNKLFCQLDKTCPVQILVDHPPPLGAVIRATSVYKKTEHVASVVHRCPHHEKASEHNEGTAPPNHLIRVEGCQRAHYMEDGKTKRHSVVVPYEAPQRGSECTTVLYKYMCNSSCMGGMNRRPILTIITLETKDAQLLGRRCFEVRVCACPGRDRKTEEGNSLKQQENTGAKTSGVTKRSFDEVSQTAPQTEANKKTKSSSGSEEEFYTLQIRGRERYNMLKKINDSLELEDVMPAADVDKYRQTLNAKNVSKREREDEPRKGKKLLRKGEKKGQGSRPAKLESLFLRLGMGKIGILFLIVCACCSAERQYFPQHNASTWGMARQHCQLCYKELVSLTSDNIQLLIQNLTSGYWVGLRQNLSAPMFWSRWSNGDPMTFQNWYPGHPKLPQCTVQLGDFCNITEQQDDVCMIQVEEFCMNTTNIITEYIPSQSMFLTSQEMEIPENPCVSLLSSGMWIEKNCIEFLPYICYEDRFYGKAAVFNVTQNSMTVSWMVGPEGITLYRVEVRGDIDLTENTTHLTMAFGNLTAGTKYRVQVFPVKCERDINPQNATFYTKPECVRNLSVINVTKYSAFLSWVQPMGNHSFYKVKVDGHSNLTALNVTNEYRQIEHLGPGQQYTFIVNAEVEDLLLAGDTVSTSAHTIPDKVRNLTVSGVTTDTITLTWIQPEGSSCCYRVRVQEEKKSNIFFNQTLHGDHLNVENLTAGTKFWLSVAALAGVMPNDSVEGEAVTIMAYTIPFPVTNVTLMSSSDFITASWNPPDGNFDFYRLKLKHQNINWNETTTNRTFHKFQNLNSAVNYTVTIYTELKQTSLRSNGVYEETFTLPLKPENLQVVKRTMNSTSLNWDVPEKLKGSMVSYGVKFTAAFWNHTGRKEVHKTNVTLEGLHSGTNYMFEVQTLAGNLSSAYISTSDLTVPKKMILILSMQCRSQSPLFPEKNTITEKIFEELNKIVKKRLEDQVYWSLEKKEMKDSFAHP</sequence>
<dbReference type="InterPro" id="IPR003961">
    <property type="entry name" value="FN3_dom"/>
</dbReference>
<evidence type="ECO:0000256" key="3">
    <source>
        <dbReference type="ARBA" id="ARBA00017135"/>
    </source>
</evidence>
<keyword evidence="12 18" id="KW-0804">Transcription</keyword>
<comment type="similarity">
    <text evidence="1 18">Belongs to the p53 family.</text>
</comment>
<dbReference type="PRINTS" id="PR00386">
    <property type="entry name" value="P53SUPPRESSR"/>
</dbReference>
<keyword evidence="4 18" id="KW-0963">Cytoplasm</keyword>
<feature type="compositionally biased region" description="Polar residues" evidence="19">
    <location>
        <begin position="261"/>
        <end position="291"/>
    </location>
</feature>
<dbReference type="OrthoDB" id="10253954at2759"/>
<comment type="function">
    <text evidence="18">Multifunctional transcription factor that induces cell cycle arrest, DNA repair or apoptosis upon binding to its target DNA sequence. Acts as a tumor suppressor in many tumor types; induces growth arrest or apoptosis depending on the physiological circumstances and cell type. Negatively regulates cell division by controlling expression of a set of genes required for this process. One of the activated genes is an inhibitor of cyclin-dependent kinases. Apoptosis induction seems to be mediated either by stimulation of BAX and FAS antigen expression, or by repression of Bcl-2 expression.</text>
</comment>
<feature type="binding site" evidence="15">
    <location>
        <position position="214"/>
    </location>
    <ligand>
        <name>Zn(2+)</name>
        <dbReference type="ChEBI" id="CHEBI:29105"/>
    </ligand>
</feature>
<evidence type="ECO:0000256" key="9">
    <source>
        <dbReference type="ARBA" id="ARBA00023015"/>
    </source>
</evidence>
<comment type="subunit">
    <text evidence="2 18">Binds DNA as a homotetramer.</text>
</comment>
<keyword evidence="7 15" id="KW-0479">Metal-binding</keyword>
<evidence type="ECO:0000256" key="16">
    <source>
        <dbReference type="PIRSR" id="PIRSR602117-2"/>
    </source>
</evidence>
<dbReference type="Pfam" id="PF00041">
    <property type="entry name" value="fn3"/>
    <property type="match status" value="5"/>
</dbReference>
<keyword evidence="5" id="KW-0597">Phosphoprotein</keyword>
<dbReference type="InterPro" id="IPR010991">
    <property type="entry name" value="p53_tetrameristn"/>
</dbReference>
<dbReference type="SUPFAM" id="SSF47719">
    <property type="entry name" value="p53 tetramerization domain"/>
    <property type="match status" value="1"/>
</dbReference>
<evidence type="ECO:0000256" key="12">
    <source>
        <dbReference type="ARBA" id="ARBA00023163"/>
    </source>
</evidence>
<feature type="domain" description="Fibronectin type-III" evidence="21">
    <location>
        <begin position="924"/>
        <end position="1014"/>
    </location>
</feature>
<keyword evidence="13 18" id="KW-0539">Nucleus</keyword>
<evidence type="ECO:0000256" key="10">
    <source>
        <dbReference type="ARBA" id="ARBA00023125"/>
    </source>
</evidence>
<feature type="binding site" evidence="15">
    <location>
        <position position="210"/>
    </location>
    <ligand>
        <name>Zn(2+)</name>
        <dbReference type="ChEBI" id="CHEBI:29105"/>
    </ligand>
</feature>
<comment type="cofactor">
    <cofactor evidence="15 18">
        <name>Zn(2+)</name>
        <dbReference type="ChEBI" id="CHEBI:29105"/>
    </cofactor>
    <text evidence="15 18">Binds 1 zinc ion per subunit.</text>
</comment>
<dbReference type="SUPFAM" id="SSF56436">
    <property type="entry name" value="C-type lectin-like"/>
    <property type="match status" value="1"/>
</dbReference>
<dbReference type="GO" id="GO:0042981">
    <property type="term" value="P:regulation of apoptotic process"/>
    <property type="evidence" value="ECO:0007669"/>
    <property type="project" value="UniProtKB-ARBA"/>
</dbReference>
<dbReference type="InterPro" id="IPR057064">
    <property type="entry name" value="P53_central_site"/>
</dbReference>
<dbReference type="SUPFAM" id="SSF49417">
    <property type="entry name" value="p53-like transcription factors"/>
    <property type="match status" value="1"/>
</dbReference>
<dbReference type="InterPro" id="IPR013783">
    <property type="entry name" value="Ig-like_fold"/>
</dbReference>
<dbReference type="InterPro" id="IPR011615">
    <property type="entry name" value="p53_DNA-bd"/>
</dbReference>
<keyword evidence="6 18" id="KW-0053">Apoptosis</keyword>
<dbReference type="SMART" id="SM00034">
    <property type="entry name" value="CLECT"/>
    <property type="match status" value="1"/>
</dbReference>
<dbReference type="PROSITE" id="PS50041">
    <property type="entry name" value="C_TYPE_LECTIN_2"/>
    <property type="match status" value="1"/>
</dbReference>
<comment type="caution">
    <text evidence="22">The sequence shown here is derived from an EMBL/GenBank/DDBJ whole genome shotgun (WGS) entry which is preliminary data.</text>
</comment>
<dbReference type="InterPro" id="IPR008967">
    <property type="entry name" value="p53-like_TF_DNA-bd_sf"/>
</dbReference>
<evidence type="ECO:0000256" key="6">
    <source>
        <dbReference type="ARBA" id="ARBA00022703"/>
    </source>
</evidence>
<dbReference type="PROSITE" id="PS50853">
    <property type="entry name" value="FN3"/>
    <property type="match status" value="3"/>
</dbReference>
<proteinExistence type="inferred from homology"/>
<gene>
    <name evidence="22" type="ORF">SKAU_G00371820</name>
</gene>
<evidence type="ECO:0000256" key="4">
    <source>
        <dbReference type="ARBA" id="ARBA00022490"/>
    </source>
</evidence>
<dbReference type="InterPro" id="IPR036116">
    <property type="entry name" value="FN3_sf"/>
</dbReference>
<feature type="domain" description="C-type lectin" evidence="20">
    <location>
        <begin position="410"/>
        <end position="517"/>
    </location>
</feature>
<dbReference type="GO" id="GO:0006915">
    <property type="term" value="P:apoptotic process"/>
    <property type="evidence" value="ECO:0007669"/>
    <property type="project" value="UniProtKB-KW"/>
</dbReference>
<dbReference type="GO" id="GO:0051262">
    <property type="term" value="P:protein tetramerization"/>
    <property type="evidence" value="ECO:0007669"/>
    <property type="project" value="InterPro"/>
</dbReference>
<dbReference type="InterPro" id="IPR002117">
    <property type="entry name" value="p53_tumour_suppressor"/>
</dbReference>
<dbReference type="CDD" id="cd00037">
    <property type="entry name" value="CLECT"/>
    <property type="match status" value="1"/>
</dbReference>
<accession>A0A9Q1EG67</accession>
<evidence type="ECO:0000313" key="23">
    <source>
        <dbReference type="Proteomes" id="UP001152622"/>
    </source>
</evidence>
<evidence type="ECO:0000256" key="7">
    <source>
        <dbReference type="ARBA" id="ARBA00022723"/>
    </source>
</evidence>
<dbReference type="SUPFAM" id="SSF49265">
    <property type="entry name" value="Fibronectin type III"/>
    <property type="match status" value="3"/>
</dbReference>
<evidence type="ECO:0000256" key="1">
    <source>
        <dbReference type="ARBA" id="ARBA00006167"/>
    </source>
</evidence>
<dbReference type="GO" id="GO:0005634">
    <property type="term" value="C:nucleus"/>
    <property type="evidence" value="ECO:0007669"/>
    <property type="project" value="UniProtKB-SubCell"/>
</dbReference>
<keyword evidence="14 18" id="KW-0131">Cell cycle</keyword>
<dbReference type="InterPro" id="IPR012346">
    <property type="entry name" value="p53/RUNT-type_TF_DNA-bd_sf"/>
</dbReference>
<dbReference type="InterPro" id="IPR016186">
    <property type="entry name" value="C-type_lectin-like/link_sf"/>
</dbReference>
<feature type="compositionally biased region" description="Basic and acidic residues" evidence="19">
    <location>
        <begin position="351"/>
        <end position="360"/>
    </location>
</feature>
<feature type="cross-link" description="Glycyl lysine isopeptide (Lys-Gly) (interchain with G-Cter in ubiquitin)" evidence="17">
    <location>
        <position position="263"/>
    </location>
</feature>
<dbReference type="GO" id="GO:0046872">
    <property type="term" value="F:metal ion binding"/>
    <property type="evidence" value="ECO:0007669"/>
    <property type="project" value="UniProtKB-KW"/>
</dbReference>
<evidence type="ECO:0000256" key="2">
    <source>
        <dbReference type="ARBA" id="ARBA00011393"/>
    </source>
</evidence>
<dbReference type="GO" id="GO:0000981">
    <property type="term" value="F:DNA-binding transcription factor activity, RNA polymerase II-specific"/>
    <property type="evidence" value="ECO:0007669"/>
    <property type="project" value="TreeGrafter"/>
</dbReference>
<evidence type="ECO:0000256" key="18">
    <source>
        <dbReference type="RuleBase" id="RU003304"/>
    </source>
</evidence>
<evidence type="ECO:0000256" key="14">
    <source>
        <dbReference type="ARBA" id="ARBA00023306"/>
    </source>
</evidence>
<feature type="site" description="Interaction with DNA" evidence="16">
    <location>
        <position position="91"/>
    </location>
</feature>
<dbReference type="FunFam" id="2.60.40.720:FF:000003">
    <property type="entry name" value="Cellular tumor antigen p53"/>
    <property type="match status" value="1"/>
</dbReference>
<dbReference type="SMART" id="SM00060">
    <property type="entry name" value="FN3"/>
    <property type="match status" value="5"/>
</dbReference>
<keyword evidence="23" id="KW-1185">Reference proteome</keyword>
<dbReference type="InterPro" id="IPR016187">
    <property type="entry name" value="CTDL_fold"/>
</dbReference>
<dbReference type="AlphaFoldDB" id="A0A9Q1EG67"/>
<dbReference type="Gene3D" id="4.10.170.10">
    <property type="entry name" value="p53-like tetramerisation domain"/>
    <property type="match status" value="1"/>
</dbReference>
<feature type="binding site" evidence="15">
    <location>
        <position position="150"/>
    </location>
    <ligand>
        <name>Zn(2+)</name>
        <dbReference type="ChEBI" id="CHEBI:29105"/>
    </ligand>
</feature>
<evidence type="ECO:0000259" key="21">
    <source>
        <dbReference type="PROSITE" id="PS50853"/>
    </source>
</evidence>
<dbReference type="PANTHER" id="PTHR11447">
    <property type="entry name" value="CELLULAR TUMOR ANTIGEN P53"/>
    <property type="match status" value="1"/>
</dbReference>
<dbReference type="CDD" id="cd08367">
    <property type="entry name" value="P53"/>
    <property type="match status" value="1"/>
</dbReference>
<reference evidence="22" key="1">
    <citation type="journal article" date="2023" name="Science">
        <title>Genome structures resolve the early diversification of teleost fishes.</title>
        <authorList>
            <person name="Parey E."/>
            <person name="Louis A."/>
            <person name="Montfort J."/>
            <person name="Bouchez O."/>
            <person name="Roques C."/>
            <person name="Iampietro C."/>
            <person name="Lluch J."/>
            <person name="Castinel A."/>
            <person name="Donnadieu C."/>
            <person name="Desvignes T."/>
            <person name="Floi Bucao C."/>
            <person name="Jouanno E."/>
            <person name="Wen M."/>
            <person name="Mejri S."/>
            <person name="Dirks R."/>
            <person name="Jansen H."/>
            <person name="Henkel C."/>
            <person name="Chen W.J."/>
            <person name="Zahm M."/>
            <person name="Cabau C."/>
            <person name="Klopp C."/>
            <person name="Thompson A.W."/>
            <person name="Robinson-Rechavi M."/>
            <person name="Braasch I."/>
            <person name="Lecointre G."/>
            <person name="Bobe J."/>
            <person name="Postlethwait J.H."/>
            <person name="Berthelot C."/>
            <person name="Roest Crollius H."/>
            <person name="Guiguen Y."/>
        </authorList>
    </citation>
    <scope>NUCLEOTIDE SEQUENCE</scope>
    <source>
        <strain evidence="22">WJC10195</strain>
    </source>
</reference>
<evidence type="ECO:0000313" key="22">
    <source>
        <dbReference type="EMBL" id="KAJ8338216.1"/>
    </source>
</evidence>
<dbReference type="Gene3D" id="2.60.40.10">
    <property type="entry name" value="Immunoglobulins"/>
    <property type="match status" value="5"/>
</dbReference>
<dbReference type="Proteomes" id="UP001152622">
    <property type="component" value="Chromosome 18"/>
</dbReference>
<organism evidence="22 23">
    <name type="scientific">Synaphobranchus kaupii</name>
    <name type="common">Kaup's arrowtooth eel</name>
    <dbReference type="NCBI Taxonomy" id="118154"/>
    <lineage>
        <taxon>Eukaryota</taxon>
        <taxon>Metazoa</taxon>
        <taxon>Chordata</taxon>
        <taxon>Craniata</taxon>
        <taxon>Vertebrata</taxon>
        <taxon>Euteleostomi</taxon>
        <taxon>Actinopterygii</taxon>
        <taxon>Neopterygii</taxon>
        <taxon>Teleostei</taxon>
        <taxon>Anguilliformes</taxon>
        <taxon>Synaphobranchidae</taxon>
        <taxon>Synaphobranchus</taxon>
    </lineage>
</organism>
<feature type="region of interest" description="Disordered" evidence="19">
    <location>
        <begin position="343"/>
        <end position="376"/>
    </location>
</feature>
<protein>
    <recommendedName>
        <fullName evidence="3 18">Cellular tumor antigen p53</fullName>
    </recommendedName>
</protein>
<feature type="region of interest" description="Disordered" evidence="19">
    <location>
        <begin position="253"/>
        <end position="305"/>
    </location>
</feature>
<keyword evidence="11 18" id="KW-0010">Activator</keyword>
<evidence type="ECO:0000256" key="13">
    <source>
        <dbReference type="ARBA" id="ARBA00023242"/>
    </source>
</evidence>
<keyword evidence="10 18" id="KW-0238">DNA-binding</keyword>
<keyword evidence="8 15" id="KW-0862">Zinc</keyword>
<evidence type="ECO:0000256" key="5">
    <source>
        <dbReference type="ARBA" id="ARBA00022553"/>
    </source>
</evidence>
<dbReference type="Gene3D" id="2.60.40.720">
    <property type="match status" value="1"/>
</dbReference>
<dbReference type="FunFam" id="4.10.170.10:FF:000005">
    <property type="entry name" value="Cellular tumor antigen p53"/>
    <property type="match status" value="1"/>
</dbReference>
<evidence type="ECO:0000256" key="8">
    <source>
        <dbReference type="ARBA" id="ARBA00022833"/>
    </source>
</evidence>
<dbReference type="Gene3D" id="3.10.100.10">
    <property type="entry name" value="Mannose-Binding Protein A, subunit A"/>
    <property type="match status" value="1"/>
</dbReference>
<dbReference type="PROSITE" id="PS00348">
    <property type="entry name" value="P53"/>
    <property type="match status" value="1"/>
</dbReference>
<keyword evidence="9 18" id="KW-0805">Transcription regulation</keyword>
<dbReference type="PANTHER" id="PTHR11447:SF6">
    <property type="entry name" value="CELLULAR TUMOR ANTIGEN P53"/>
    <property type="match status" value="1"/>
</dbReference>
<dbReference type="CDD" id="cd00063">
    <property type="entry name" value="FN3"/>
    <property type="match status" value="5"/>
</dbReference>
<evidence type="ECO:0000256" key="17">
    <source>
        <dbReference type="PIRSR" id="PIRSR602117-3"/>
    </source>
</evidence>
<feature type="binding site" evidence="15">
    <location>
        <position position="147"/>
    </location>
    <ligand>
        <name>Zn(2+)</name>
        <dbReference type="ChEBI" id="CHEBI:29105"/>
    </ligand>
</feature>
<evidence type="ECO:0000256" key="15">
    <source>
        <dbReference type="PIRSR" id="PIRSR602117-1"/>
    </source>
</evidence>
<dbReference type="EMBL" id="JAINUF010000018">
    <property type="protein sequence ID" value="KAJ8338216.1"/>
    <property type="molecule type" value="Genomic_DNA"/>
</dbReference>
<dbReference type="InterPro" id="IPR001304">
    <property type="entry name" value="C-type_lectin-like"/>
</dbReference>
<dbReference type="InterPro" id="IPR036674">
    <property type="entry name" value="p53_tetramer_sf"/>
</dbReference>
<dbReference type="GO" id="GO:0000978">
    <property type="term" value="F:RNA polymerase II cis-regulatory region sequence-specific DNA binding"/>
    <property type="evidence" value="ECO:0007669"/>
    <property type="project" value="TreeGrafter"/>
</dbReference>
<comment type="subcellular location">
    <subcellularLocation>
        <location evidence="18">Cytoplasm</location>
    </subcellularLocation>
    <subcellularLocation>
        <location evidence="18">Nucleus</location>
    </subcellularLocation>
</comment>